<evidence type="ECO:0000256" key="4">
    <source>
        <dbReference type="ARBA" id="ARBA00023136"/>
    </source>
</evidence>
<feature type="transmembrane region" description="Helical" evidence="5">
    <location>
        <begin position="91"/>
        <end position="109"/>
    </location>
</feature>
<keyword evidence="4 5" id="KW-0472">Membrane</keyword>
<dbReference type="NCBIfam" id="NF045576">
    <property type="entry name" value="BT_3928_fam"/>
    <property type="match status" value="1"/>
</dbReference>
<accession>A0A9D2J1M9</accession>
<reference evidence="7" key="2">
    <citation type="submission" date="2021-04" db="EMBL/GenBank/DDBJ databases">
        <authorList>
            <person name="Gilroy R."/>
        </authorList>
    </citation>
    <scope>NUCLEOTIDE SEQUENCE</scope>
    <source>
        <strain evidence="7">ChiHjej9B8-1298</strain>
    </source>
</reference>
<keyword evidence="2 5" id="KW-0812">Transmembrane</keyword>
<dbReference type="Pfam" id="PF07291">
    <property type="entry name" value="MauE"/>
    <property type="match status" value="1"/>
</dbReference>
<evidence type="ECO:0000313" key="8">
    <source>
        <dbReference type="Proteomes" id="UP000824028"/>
    </source>
</evidence>
<dbReference type="GO" id="GO:0016020">
    <property type="term" value="C:membrane"/>
    <property type="evidence" value="ECO:0007669"/>
    <property type="project" value="UniProtKB-SubCell"/>
</dbReference>
<feature type="transmembrane region" description="Helical" evidence="5">
    <location>
        <begin position="12"/>
        <end position="31"/>
    </location>
</feature>
<gene>
    <name evidence="7" type="ORF">H9814_06740</name>
</gene>
<feature type="transmembrane region" description="Helical" evidence="5">
    <location>
        <begin position="55"/>
        <end position="79"/>
    </location>
</feature>
<evidence type="ECO:0000256" key="2">
    <source>
        <dbReference type="ARBA" id="ARBA00022692"/>
    </source>
</evidence>
<protein>
    <submittedName>
        <fullName evidence="7">DoxX family membrane protein</fullName>
    </submittedName>
</protein>
<comment type="subcellular location">
    <subcellularLocation>
        <location evidence="1">Membrane</location>
        <topology evidence="1">Multi-pass membrane protein</topology>
    </subcellularLocation>
</comment>
<dbReference type="Proteomes" id="UP000824028">
    <property type="component" value="Unassembled WGS sequence"/>
</dbReference>
<comment type="caution">
    <text evidence="7">The sequence shown here is derived from an EMBL/GenBank/DDBJ whole genome shotgun (WGS) entry which is preliminary data.</text>
</comment>
<name>A0A9D2J1M9_9BACE</name>
<evidence type="ECO:0000256" key="1">
    <source>
        <dbReference type="ARBA" id="ARBA00004141"/>
    </source>
</evidence>
<dbReference type="InterPro" id="IPR009908">
    <property type="entry name" value="Methylamine_util_MauE"/>
</dbReference>
<evidence type="ECO:0000259" key="6">
    <source>
        <dbReference type="Pfam" id="PF07291"/>
    </source>
</evidence>
<evidence type="ECO:0000256" key="5">
    <source>
        <dbReference type="SAM" id="Phobius"/>
    </source>
</evidence>
<feature type="transmembrane region" description="Helical" evidence="5">
    <location>
        <begin position="165"/>
        <end position="184"/>
    </location>
</feature>
<dbReference type="GO" id="GO:0030416">
    <property type="term" value="P:methylamine metabolic process"/>
    <property type="evidence" value="ECO:0007669"/>
    <property type="project" value="InterPro"/>
</dbReference>
<dbReference type="EMBL" id="DXBX01000053">
    <property type="protein sequence ID" value="HIZ33218.1"/>
    <property type="molecule type" value="Genomic_DNA"/>
</dbReference>
<evidence type="ECO:0000256" key="3">
    <source>
        <dbReference type="ARBA" id="ARBA00022989"/>
    </source>
</evidence>
<proteinExistence type="predicted"/>
<reference evidence="7" key="1">
    <citation type="journal article" date="2021" name="PeerJ">
        <title>Extensive microbial diversity within the chicken gut microbiome revealed by metagenomics and culture.</title>
        <authorList>
            <person name="Gilroy R."/>
            <person name="Ravi A."/>
            <person name="Getino M."/>
            <person name="Pursley I."/>
            <person name="Horton D.L."/>
            <person name="Alikhan N.F."/>
            <person name="Baker D."/>
            <person name="Gharbi K."/>
            <person name="Hall N."/>
            <person name="Watson M."/>
            <person name="Adriaenssens E.M."/>
            <person name="Foster-Nyarko E."/>
            <person name="Jarju S."/>
            <person name="Secka A."/>
            <person name="Antonio M."/>
            <person name="Oren A."/>
            <person name="Chaudhuri R.R."/>
            <person name="La Ragione R."/>
            <person name="Hildebrand F."/>
            <person name="Pallen M.J."/>
        </authorList>
    </citation>
    <scope>NUCLEOTIDE SEQUENCE</scope>
    <source>
        <strain evidence="7">ChiHjej9B8-1298</strain>
    </source>
</reference>
<feature type="transmembrane region" description="Helical" evidence="5">
    <location>
        <begin position="397"/>
        <end position="419"/>
    </location>
</feature>
<evidence type="ECO:0000313" key="7">
    <source>
        <dbReference type="EMBL" id="HIZ33218.1"/>
    </source>
</evidence>
<feature type="domain" description="Methylamine utilisation protein MauE" evidence="6">
    <location>
        <begin position="13"/>
        <end position="143"/>
    </location>
</feature>
<keyword evidence="3 5" id="KW-1133">Transmembrane helix</keyword>
<organism evidence="7 8">
    <name type="scientific">Candidatus Bacteroides merdigallinarum</name>
    <dbReference type="NCBI Taxonomy" id="2838473"/>
    <lineage>
        <taxon>Bacteria</taxon>
        <taxon>Pseudomonadati</taxon>
        <taxon>Bacteroidota</taxon>
        <taxon>Bacteroidia</taxon>
        <taxon>Bacteroidales</taxon>
        <taxon>Bacteroidaceae</taxon>
        <taxon>Bacteroides</taxon>
    </lineage>
</organism>
<sequence>METERRHIVEWLVVNVCRFVLGITFVFSGFVKAVDPMGFYYKVEDYLEAFGLVEWVPSILILFFCIGLSAVEFCVGIFLGFGIRRRVAAPIAFFLMALMTPLTLYLALFNPVQDCGCFGDAWVLTNWETFGKNVVLLLAAWVVFKRPKLIWRFITPKMEWIFSMYSFLFIFVFAFYCLVNLPVLDFRPYRIGVNIREGMEMPEGAKPSVFESRFILEKDGERREFTLEDYPDSTWTFVEARSILVEQGYEPPIQNFAMMDVHSGEDITDRVLADTNYVFLLVVHRVEEADDGNIDLINEIYDYSVEHGYAFYALTSSPEDEIELWSDRTGAEYPFCQMDDITLKTIIRSNPGLLLVKEGTILNKWSDNQLPDEYDLTAPLDRLEMGHVKQVSDVRTVGYVLLWFFIPLALVMTLDLLVIKRRERRRLAQKEAGGDSAVSKEIH</sequence>
<feature type="transmembrane region" description="Helical" evidence="5">
    <location>
        <begin position="121"/>
        <end position="144"/>
    </location>
</feature>
<dbReference type="AlphaFoldDB" id="A0A9D2J1M9"/>